<evidence type="ECO:0000256" key="1">
    <source>
        <dbReference type="ARBA" id="ARBA00010398"/>
    </source>
</evidence>
<keyword evidence="3" id="KW-0846">Cobalamin</keyword>
<dbReference type="GO" id="GO:0046653">
    <property type="term" value="P:tetrahydrofolate metabolic process"/>
    <property type="evidence" value="ECO:0007669"/>
    <property type="project" value="TreeGrafter"/>
</dbReference>
<keyword evidence="5" id="KW-0479">Metal-binding</keyword>
<dbReference type="Pfam" id="PF00809">
    <property type="entry name" value="Pterin_bind"/>
    <property type="match status" value="1"/>
</dbReference>
<keyword evidence="2 8" id="KW-0489">Methyltransferase</keyword>
<evidence type="ECO:0000313" key="9">
    <source>
        <dbReference type="Proteomes" id="UP000285961"/>
    </source>
</evidence>
<dbReference type="InterPro" id="IPR011005">
    <property type="entry name" value="Dihydropteroate_synth-like_sf"/>
</dbReference>
<protein>
    <submittedName>
        <fullName evidence="8">Methyltetrahydrofolate cobalamin methyltransferase</fullName>
    </submittedName>
</protein>
<comment type="caution">
    <text evidence="8">The sequence shown here is derived from an EMBL/GenBank/DDBJ whole genome shotgun (WGS) entry which is preliminary data.</text>
</comment>
<dbReference type="InterPro" id="IPR050554">
    <property type="entry name" value="Met_Synthase/Corrinoid"/>
</dbReference>
<sequence>MLIIGERLNTSRKQAAEAAEKFAATFIKAEAEAQLQAGAHFLDVNAGTFAEREMEYLLWMAKTLRAEVDAPLCIDSSDPVVIREALRICGKGMMVNSISAEKDTYAAVLPLIKEHECKVVALCMGDGGIPTEFENKLEIGCELVETLLRDGIAADDIYIDPLIMAVSTAQDGGVVALRMIQEVRNRYPGVHAVCGLSNISFGLPERRLLNRIFLVAAMSAGLDAVILDPLDKQMMASLIAAKTVLGRDEYCSQYLAAFRAHKLEQ</sequence>
<evidence type="ECO:0000256" key="2">
    <source>
        <dbReference type="ARBA" id="ARBA00022603"/>
    </source>
</evidence>
<comment type="similarity">
    <text evidence="1">Belongs to the vitamin-B12 dependent methionine synthase family.</text>
</comment>
<dbReference type="AlphaFoldDB" id="A0A419F5A7"/>
<dbReference type="Gene3D" id="3.20.20.20">
    <property type="entry name" value="Dihydropteroate synthase-like"/>
    <property type="match status" value="1"/>
</dbReference>
<keyword evidence="6" id="KW-0170">Cobalt</keyword>
<evidence type="ECO:0000256" key="5">
    <source>
        <dbReference type="ARBA" id="ARBA00022723"/>
    </source>
</evidence>
<dbReference type="GO" id="GO:0005829">
    <property type="term" value="C:cytosol"/>
    <property type="evidence" value="ECO:0007669"/>
    <property type="project" value="TreeGrafter"/>
</dbReference>
<dbReference type="GO" id="GO:0031419">
    <property type="term" value="F:cobalamin binding"/>
    <property type="evidence" value="ECO:0007669"/>
    <property type="project" value="UniProtKB-KW"/>
</dbReference>
<dbReference type="SUPFAM" id="SSF51717">
    <property type="entry name" value="Dihydropteroate synthetase-like"/>
    <property type="match status" value="1"/>
</dbReference>
<dbReference type="PROSITE" id="PS50972">
    <property type="entry name" value="PTERIN_BINDING"/>
    <property type="match status" value="1"/>
</dbReference>
<dbReference type="NCBIfam" id="NF005719">
    <property type="entry name" value="PRK07535.1"/>
    <property type="match status" value="1"/>
</dbReference>
<dbReference type="InterPro" id="IPR000489">
    <property type="entry name" value="Pterin-binding_dom"/>
</dbReference>
<dbReference type="PANTHER" id="PTHR45833">
    <property type="entry name" value="METHIONINE SYNTHASE"/>
    <property type="match status" value="1"/>
</dbReference>
<dbReference type="PANTHER" id="PTHR45833:SF1">
    <property type="entry name" value="METHIONINE SYNTHASE"/>
    <property type="match status" value="1"/>
</dbReference>
<reference evidence="8 9" key="1">
    <citation type="journal article" date="2017" name="ISME J.">
        <title>Energy and carbon metabolisms in a deep terrestrial subsurface fluid microbial community.</title>
        <authorList>
            <person name="Momper L."/>
            <person name="Jungbluth S.P."/>
            <person name="Lee M.D."/>
            <person name="Amend J.P."/>
        </authorList>
    </citation>
    <scope>NUCLEOTIDE SEQUENCE [LARGE SCALE GENOMIC DNA]</scope>
    <source>
        <strain evidence="8">SURF_17</strain>
    </source>
</reference>
<dbReference type="GO" id="GO:0046872">
    <property type="term" value="F:metal ion binding"/>
    <property type="evidence" value="ECO:0007669"/>
    <property type="project" value="UniProtKB-KW"/>
</dbReference>
<dbReference type="GO" id="GO:0050667">
    <property type="term" value="P:homocysteine metabolic process"/>
    <property type="evidence" value="ECO:0007669"/>
    <property type="project" value="TreeGrafter"/>
</dbReference>
<evidence type="ECO:0000256" key="3">
    <source>
        <dbReference type="ARBA" id="ARBA00022628"/>
    </source>
</evidence>
<organism evidence="8 9">
    <name type="scientific">Candidatus Abyssobacteria bacterium SURF_17</name>
    <dbReference type="NCBI Taxonomy" id="2093361"/>
    <lineage>
        <taxon>Bacteria</taxon>
        <taxon>Pseudomonadati</taxon>
        <taxon>Candidatus Hydrogenedentota</taxon>
        <taxon>Candidatus Abyssobacteria</taxon>
    </lineage>
</organism>
<evidence type="ECO:0000313" key="8">
    <source>
        <dbReference type="EMBL" id="RJP73511.1"/>
    </source>
</evidence>
<accession>A0A419F5A7</accession>
<keyword evidence="4 8" id="KW-0808">Transferase</keyword>
<gene>
    <name evidence="8" type="ORF">C4532_04155</name>
</gene>
<dbReference type="GO" id="GO:0032259">
    <property type="term" value="P:methylation"/>
    <property type="evidence" value="ECO:0007669"/>
    <property type="project" value="UniProtKB-KW"/>
</dbReference>
<name>A0A419F5A7_9BACT</name>
<feature type="domain" description="Pterin-binding" evidence="7">
    <location>
        <begin position="1"/>
        <end position="265"/>
    </location>
</feature>
<evidence type="ECO:0000256" key="4">
    <source>
        <dbReference type="ARBA" id="ARBA00022679"/>
    </source>
</evidence>
<dbReference type="GO" id="GO:0008705">
    <property type="term" value="F:methionine synthase activity"/>
    <property type="evidence" value="ECO:0007669"/>
    <property type="project" value="TreeGrafter"/>
</dbReference>
<proteinExistence type="inferred from homology"/>
<evidence type="ECO:0000256" key="6">
    <source>
        <dbReference type="ARBA" id="ARBA00023285"/>
    </source>
</evidence>
<evidence type="ECO:0000259" key="7">
    <source>
        <dbReference type="PROSITE" id="PS50972"/>
    </source>
</evidence>
<dbReference type="EMBL" id="QZKI01000026">
    <property type="protein sequence ID" value="RJP73511.1"/>
    <property type="molecule type" value="Genomic_DNA"/>
</dbReference>
<dbReference type="Proteomes" id="UP000285961">
    <property type="component" value="Unassembled WGS sequence"/>
</dbReference>